<dbReference type="EMBL" id="FR839628">
    <property type="protein sequence ID" value="SCV11869.1"/>
    <property type="molecule type" value="Genomic_DNA"/>
</dbReference>
<dbReference type="AlphaFoldDB" id="A0A1G4KPD0"/>
<evidence type="ECO:0000313" key="1">
    <source>
        <dbReference type="EMBL" id="SCV11869.1"/>
    </source>
</evidence>
<organism evidence="1 2">
    <name type="scientific">Komagataella phaffii (strain ATCC 76273 / CBS 7435 / CECT 11047 / NRRL Y-11430 / Wegner 21-1)</name>
    <name type="common">Yeast</name>
    <name type="synonym">Pichia pastoris</name>
    <dbReference type="NCBI Taxonomy" id="981350"/>
    <lineage>
        <taxon>Eukaryota</taxon>
        <taxon>Fungi</taxon>
        <taxon>Dikarya</taxon>
        <taxon>Ascomycota</taxon>
        <taxon>Saccharomycotina</taxon>
        <taxon>Pichiomycetes</taxon>
        <taxon>Pichiales</taxon>
        <taxon>Pichiaceae</taxon>
        <taxon>Komagataella</taxon>
    </lineage>
</organism>
<reference evidence="1 2" key="1">
    <citation type="journal article" date="2011" name="J. Biotechnol.">
        <title>High-quality genome sequence of Pichia pastoris CBS7435.</title>
        <authorList>
            <person name="Kuberl A."/>
            <person name="Schneider J."/>
            <person name="Thallinger G.G."/>
            <person name="Anderl I."/>
            <person name="Wibberg D."/>
            <person name="Hajek T."/>
            <person name="Jaenicke S."/>
            <person name="Brinkrolf K."/>
            <person name="Goesmann A."/>
            <person name="Szczepanowski R."/>
            <person name="Puhler A."/>
            <person name="Schwab H."/>
            <person name="Glieder A."/>
            <person name="Pichler H."/>
        </authorList>
    </citation>
    <scope>NUCLEOTIDE SEQUENCE [LARGE SCALE GENOMIC DNA]</scope>
    <source>
        <strain evidence="2">ATCC 76273 / CBS 7435 / CECT 11047 / NRRL Y-11430 / Wegner 21-1</strain>
    </source>
</reference>
<sequence length="105" mass="11708">MTMSAHNIGTRASPKTGCSTNLKKIDLQFSFIYCEKIVTTGISAIEKSVSLRTISIVSFGEEKEDQLFLKKNFVTPPLSTDVKSVLINHKRLARGIQAKAHKYYS</sequence>
<keyword evidence="2" id="KW-1185">Reference proteome</keyword>
<accession>A0A1G4KPD0</accession>
<reference evidence="1 2" key="2">
    <citation type="journal article" date="2016" name="FEMS Yeast Res.">
        <title>Curation of the genome annotation of Pichia pastoris (Komagataella phaffii) CBS7435 from gene level to protein function.</title>
        <authorList>
            <person name="Valli M."/>
            <person name="Tatto N.E."/>
            <person name="Peymann A."/>
            <person name="Gruber C."/>
            <person name="Landes N."/>
            <person name="Ekker H."/>
            <person name="Thallinger G.G."/>
            <person name="Mattanovich D."/>
            <person name="Gasser B."/>
            <person name="Graf A.B."/>
        </authorList>
    </citation>
    <scope>GENOME REANNOTATION</scope>
    <source>
        <strain evidence="1 2">ATCC 76273 / CBS 7435 / CECT 11047 / NRRL Y-11430 / Wegner 21-1</strain>
    </source>
</reference>
<proteinExistence type="predicted"/>
<dbReference type="Proteomes" id="UP000006853">
    <property type="component" value="Chromosome 1"/>
</dbReference>
<name>A0A1G4KPD0_KOMPC</name>
<protein>
    <submittedName>
        <fullName evidence="1">Uncharacterized protein</fullName>
    </submittedName>
</protein>
<gene>
    <name evidence="1" type="ordered locus">PP7435_Chr1-2687</name>
</gene>
<evidence type="ECO:0000313" key="2">
    <source>
        <dbReference type="Proteomes" id="UP000006853"/>
    </source>
</evidence>